<dbReference type="InterPro" id="IPR003220">
    <property type="entry name" value="InsA_N_dom_Znf"/>
</dbReference>
<name>F2JQM1_CELLD</name>
<reference evidence="2 3" key="1">
    <citation type="journal article" date="2011" name="J. Bacteriol.">
        <title>Complete genome sequence of the cellulose-degrading bacterium Cellulosilyticum lentocellum.</title>
        <authorList>
            <consortium name="US DOE Joint Genome Institute"/>
            <person name="Miller D.A."/>
            <person name="Suen G."/>
            <person name="Bruce D."/>
            <person name="Copeland A."/>
            <person name="Cheng J.F."/>
            <person name="Detter C."/>
            <person name="Goodwin L.A."/>
            <person name="Han C.S."/>
            <person name="Hauser L.J."/>
            <person name="Land M.L."/>
            <person name="Lapidus A."/>
            <person name="Lucas S."/>
            <person name="Meincke L."/>
            <person name="Pitluck S."/>
            <person name="Tapia R."/>
            <person name="Teshima H."/>
            <person name="Woyke T."/>
            <person name="Fox B.G."/>
            <person name="Angert E.R."/>
            <person name="Currie C.R."/>
        </authorList>
    </citation>
    <scope>NUCLEOTIDE SEQUENCE [LARGE SCALE GENOMIC DNA]</scope>
    <source>
        <strain evidence="3">ATCC 49066 / DSM 5427 / NCIMB 11756 / RHM5</strain>
    </source>
</reference>
<dbReference type="EMBL" id="CP002582">
    <property type="protein sequence ID" value="ADZ85005.1"/>
    <property type="molecule type" value="Genomic_DNA"/>
</dbReference>
<proteinExistence type="predicted"/>
<dbReference type="RefSeq" id="WP_013658282.1">
    <property type="nucleotide sequence ID" value="NC_015275.1"/>
</dbReference>
<dbReference type="GO" id="GO:0006313">
    <property type="term" value="P:DNA transposition"/>
    <property type="evidence" value="ECO:0007669"/>
    <property type="project" value="InterPro"/>
</dbReference>
<dbReference type="eggNOG" id="COG3677">
    <property type="taxonomic scope" value="Bacteria"/>
</dbReference>
<dbReference type="Pfam" id="PF03811">
    <property type="entry name" value="Zn_ribbon_InsA"/>
    <property type="match status" value="1"/>
</dbReference>
<evidence type="ECO:0000313" key="2">
    <source>
        <dbReference type="EMBL" id="ADZ85005.1"/>
    </source>
</evidence>
<protein>
    <submittedName>
        <fullName evidence="2">Insertion element protein</fullName>
    </submittedName>
</protein>
<keyword evidence="3" id="KW-1185">Reference proteome</keyword>
<organism evidence="2 3">
    <name type="scientific">Cellulosilyticum lentocellum (strain ATCC 49066 / DSM 5427 / NCIMB 11756 / RHM5)</name>
    <name type="common">Clostridium lentocellum</name>
    <dbReference type="NCBI Taxonomy" id="642492"/>
    <lineage>
        <taxon>Bacteria</taxon>
        <taxon>Bacillati</taxon>
        <taxon>Bacillota</taxon>
        <taxon>Clostridia</taxon>
        <taxon>Lachnospirales</taxon>
        <taxon>Cellulosilyticaceae</taxon>
        <taxon>Cellulosilyticum</taxon>
    </lineage>
</organism>
<dbReference type="KEGG" id="cle:Clole_3313"/>
<feature type="domain" description="InsA N-terminal zinc ribbon" evidence="1">
    <location>
        <begin position="62"/>
        <end position="89"/>
    </location>
</feature>
<evidence type="ECO:0000259" key="1">
    <source>
        <dbReference type="Pfam" id="PF03811"/>
    </source>
</evidence>
<dbReference type="HOGENOM" id="CLU_725005_0_0_9"/>
<dbReference type="AlphaFoldDB" id="F2JQM1"/>
<dbReference type="Proteomes" id="UP000008467">
    <property type="component" value="Chromosome"/>
</dbReference>
<gene>
    <name evidence="2" type="ordered locus">Clole_3313</name>
</gene>
<sequence>MSKGNIGFEEVLEFIEDLPYSKFRKLVNHYALHNGKEFEQELNNMVILDLQSRLEKLNIHKHCPQCQSSKVVKNGKRTNEIQEYKCKECSTKYTLFTGTLLEKTRYDWDSWVKVLEMTLNNYSLHKMIHILEETYGYEGINYKTIWHWRMKLIHALAKLPMPVLTGVIQIGEIRIKDSNKGNRRIIIEECDKEKEDTKQDLILIVSAIDNRGYCVSKVMPNEEFTTKLFKEEYKRNISAPAYICSYPVQVYEEYSKEYNIPHFIKPFHYINDIQTQAFIKESDEICNKEYIKNKGNITYGEVKRLKELYHLGVEEIEKINLQLQTFINQKMTNVNTRYLQDYIGLYVFKKNWEVTYGHLPTSKEDAEKIFVELLKRKKQVL</sequence>
<evidence type="ECO:0000313" key="3">
    <source>
        <dbReference type="Proteomes" id="UP000008467"/>
    </source>
</evidence>
<accession>F2JQM1</accession>